<dbReference type="SUPFAM" id="SSF46785">
    <property type="entry name" value="Winged helix' DNA-binding domain"/>
    <property type="match status" value="1"/>
</dbReference>
<dbReference type="GO" id="GO:0032993">
    <property type="term" value="C:protein-DNA complex"/>
    <property type="evidence" value="ECO:0007669"/>
    <property type="project" value="TreeGrafter"/>
</dbReference>
<dbReference type="InterPro" id="IPR005119">
    <property type="entry name" value="LysR_subst-bd"/>
</dbReference>
<dbReference type="FunFam" id="1.10.10.10:FF:000001">
    <property type="entry name" value="LysR family transcriptional regulator"/>
    <property type="match status" value="1"/>
</dbReference>
<dbReference type="GO" id="GO:0003700">
    <property type="term" value="F:DNA-binding transcription factor activity"/>
    <property type="evidence" value="ECO:0007669"/>
    <property type="project" value="InterPro"/>
</dbReference>
<evidence type="ECO:0000256" key="4">
    <source>
        <dbReference type="ARBA" id="ARBA00023163"/>
    </source>
</evidence>
<reference evidence="6 7" key="1">
    <citation type="submission" date="2016-10" db="EMBL/GenBank/DDBJ databases">
        <authorList>
            <person name="de Groot N.N."/>
        </authorList>
    </citation>
    <scope>NUCLEOTIDE SEQUENCE [LARGE SCALE GENOMIC DNA]</scope>
    <source>
        <strain evidence="6 7">DSM 1736</strain>
    </source>
</reference>
<keyword evidence="4" id="KW-0804">Transcription</keyword>
<dbReference type="OrthoDB" id="9803735at2"/>
<dbReference type="EMBL" id="FNHB01000014">
    <property type="protein sequence ID" value="SDN20050.1"/>
    <property type="molecule type" value="Genomic_DNA"/>
</dbReference>
<dbReference type="PROSITE" id="PS50931">
    <property type="entry name" value="HTH_LYSR"/>
    <property type="match status" value="1"/>
</dbReference>
<dbReference type="Pfam" id="PF00126">
    <property type="entry name" value="HTH_1"/>
    <property type="match status" value="1"/>
</dbReference>
<evidence type="ECO:0000256" key="2">
    <source>
        <dbReference type="ARBA" id="ARBA00023015"/>
    </source>
</evidence>
<accession>A0A1G9ZF62</accession>
<proteinExistence type="inferred from homology"/>
<dbReference type="PANTHER" id="PTHR30346:SF28">
    <property type="entry name" value="HTH-TYPE TRANSCRIPTIONAL REGULATOR CYNR"/>
    <property type="match status" value="1"/>
</dbReference>
<evidence type="ECO:0000259" key="5">
    <source>
        <dbReference type="PROSITE" id="PS50931"/>
    </source>
</evidence>
<dbReference type="RefSeq" id="WP_092074902.1">
    <property type="nucleotide sequence ID" value="NZ_FNHB01000014.1"/>
</dbReference>
<sequence length="311" mass="34982">MEIAQLKYMLTLAKHLNFSRAADEACVTPSSLSQQIKKLEDELGVALFERTTRSVHLTLAGAEFIESAKKIVSEITEINTIMQKYIVGESGNIFIGNCPAFEAYGMTALIALFQKNYPKISLHFCEAGCLDLYTLLCNGKIDVAFLTTFDKFKPEQFSLESYPLVDDELVIIVNKSHPLASRQIIDLGEVSQERFISFSKSSDFYQDTMDACRQSGFIPQFSYETQYTDTIVGLVAEGMGIAMLSLRLVMKKLPKNVALIRFKPTRIRTLSIVFLKKPKPLPIVLNFKNFFINWSKANELRHAPFDASGNA</sequence>
<dbReference type="Pfam" id="PF03466">
    <property type="entry name" value="LysR_substrate"/>
    <property type="match status" value="1"/>
</dbReference>
<evidence type="ECO:0000256" key="3">
    <source>
        <dbReference type="ARBA" id="ARBA00023125"/>
    </source>
</evidence>
<evidence type="ECO:0000313" key="6">
    <source>
        <dbReference type="EMBL" id="SDN20050.1"/>
    </source>
</evidence>
<dbReference type="InterPro" id="IPR036390">
    <property type="entry name" value="WH_DNA-bd_sf"/>
</dbReference>
<dbReference type="AlphaFoldDB" id="A0A1G9ZF62"/>
<dbReference type="Proteomes" id="UP000214880">
    <property type="component" value="Unassembled WGS sequence"/>
</dbReference>
<protein>
    <submittedName>
        <fullName evidence="6">DNA-binding transcriptional regulator, LysR family</fullName>
    </submittedName>
</protein>
<keyword evidence="7" id="KW-1185">Reference proteome</keyword>
<dbReference type="InterPro" id="IPR036388">
    <property type="entry name" value="WH-like_DNA-bd_sf"/>
</dbReference>
<dbReference type="PANTHER" id="PTHR30346">
    <property type="entry name" value="TRANSCRIPTIONAL DUAL REGULATOR HCAR-RELATED"/>
    <property type="match status" value="1"/>
</dbReference>
<dbReference type="Gene3D" id="1.10.10.10">
    <property type="entry name" value="Winged helix-like DNA-binding domain superfamily/Winged helix DNA-binding domain"/>
    <property type="match status" value="1"/>
</dbReference>
<dbReference type="Gene3D" id="3.40.190.290">
    <property type="match status" value="1"/>
</dbReference>
<feature type="domain" description="HTH lysR-type" evidence="5">
    <location>
        <begin position="1"/>
        <end position="58"/>
    </location>
</feature>
<dbReference type="STRING" id="146817.SAMN04488502_11444"/>
<gene>
    <name evidence="6" type="ORF">SAMN04488502_11444</name>
</gene>
<organism evidence="6 7">
    <name type="scientific">Dendrosporobacter quercicolus</name>
    <dbReference type="NCBI Taxonomy" id="146817"/>
    <lineage>
        <taxon>Bacteria</taxon>
        <taxon>Bacillati</taxon>
        <taxon>Bacillota</taxon>
        <taxon>Negativicutes</taxon>
        <taxon>Selenomonadales</taxon>
        <taxon>Sporomusaceae</taxon>
        <taxon>Dendrosporobacter</taxon>
    </lineage>
</organism>
<keyword evidence="3 6" id="KW-0238">DNA-binding</keyword>
<dbReference type="SUPFAM" id="SSF53850">
    <property type="entry name" value="Periplasmic binding protein-like II"/>
    <property type="match status" value="1"/>
</dbReference>
<evidence type="ECO:0000256" key="1">
    <source>
        <dbReference type="ARBA" id="ARBA00009437"/>
    </source>
</evidence>
<keyword evidence="2" id="KW-0805">Transcription regulation</keyword>
<name>A0A1G9ZF62_9FIRM</name>
<dbReference type="CDD" id="cd05466">
    <property type="entry name" value="PBP2_LTTR_substrate"/>
    <property type="match status" value="1"/>
</dbReference>
<dbReference type="PRINTS" id="PR00039">
    <property type="entry name" value="HTHLYSR"/>
</dbReference>
<dbReference type="GO" id="GO:0003677">
    <property type="term" value="F:DNA binding"/>
    <property type="evidence" value="ECO:0007669"/>
    <property type="project" value="UniProtKB-KW"/>
</dbReference>
<evidence type="ECO:0000313" key="7">
    <source>
        <dbReference type="Proteomes" id="UP000214880"/>
    </source>
</evidence>
<dbReference type="InterPro" id="IPR000847">
    <property type="entry name" value="LysR_HTH_N"/>
</dbReference>
<comment type="similarity">
    <text evidence="1">Belongs to the LysR transcriptional regulatory family.</text>
</comment>